<sequence>MRGGAPFELSDSSTVRWRRSAGGWSTGLFAAGQLQAPAGDAGVGAEHALRVRPQV</sequence>
<organism evidence="1 2">
    <name type="scientific">Candidatus Proximibacter danicus</name>
    <dbReference type="NCBI Taxonomy" id="2954365"/>
    <lineage>
        <taxon>Bacteria</taxon>
        <taxon>Pseudomonadati</taxon>
        <taxon>Pseudomonadota</taxon>
        <taxon>Betaproteobacteria</taxon>
        <taxon>Candidatus Proximibacter</taxon>
    </lineage>
</organism>
<name>A0A9D7PT71_9PROT</name>
<reference evidence="1" key="1">
    <citation type="submission" date="2020-10" db="EMBL/GenBank/DDBJ databases">
        <title>Connecting structure to function with the recovery of over 1000 high-quality activated sludge metagenome-assembled genomes encoding full-length rRNA genes using long-read sequencing.</title>
        <authorList>
            <person name="Singleton C.M."/>
            <person name="Petriglieri F."/>
            <person name="Kristensen J.M."/>
            <person name="Kirkegaard R.H."/>
            <person name="Michaelsen T.Y."/>
            <person name="Andersen M.H."/>
            <person name="Karst S.M."/>
            <person name="Dueholm M.S."/>
            <person name="Nielsen P.H."/>
            <person name="Albertsen M."/>
        </authorList>
    </citation>
    <scope>NUCLEOTIDE SEQUENCE</scope>
    <source>
        <strain evidence="1">Hirt_18-Q3-R61-65_BATAC.395</strain>
    </source>
</reference>
<accession>A0A9D7PT71</accession>
<evidence type="ECO:0000313" key="2">
    <source>
        <dbReference type="Proteomes" id="UP000886689"/>
    </source>
</evidence>
<dbReference type="AlphaFoldDB" id="A0A9D7PT71"/>
<protein>
    <submittedName>
        <fullName evidence="1">Uncharacterized protein</fullName>
    </submittedName>
</protein>
<evidence type="ECO:0000313" key="1">
    <source>
        <dbReference type="EMBL" id="MBK8525342.1"/>
    </source>
</evidence>
<proteinExistence type="predicted"/>
<comment type="caution">
    <text evidence="1">The sequence shown here is derived from an EMBL/GenBank/DDBJ whole genome shotgun (WGS) entry which is preliminary data.</text>
</comment>
<dbReference type="Proteomes" id="UP000886689">
    <property type="component" value="Unassembled WGS sequence"/>
</dbReference>
<gene>
    <name evidence="1" type="ORF">IPL58_15665</name>
</gene>
<dbReference type="EMBL" id="JADJUC010000029">
    <property type="protein sequence ID" value="MBK8525342.1"/>
    <property type="molecule type" value="Genomic_DNA"/>
</dbReference>